<reference evidence="1 2" key="1">
    <citation type="submission" date="2019-02" db="EMBL/GenBank/DDBJ databases">
        <title>Bacterial novel species Emticicia sp. 17J42-9 isolated from soil.</title>
        <authorList>
            <person name="Jung H.-Y."/>
        </authorList>
    </citation>
    <scope>NUCLEOTIDE SEQUENCE [LARGE SCALE GENOMIC DNA]</scope>
    <source>
        <strain evidence="1 2">17J42-9</strain>
    </source>
</reference>
<dbReference type="EMBL" id="SEWF01000067">
    <property type="protein sequence ID" value="RYU92884.1"/>
    <property type="molecule type" value="Genomic_DNA"/>
</dbReference>
<gene>
    <name evidence="1" type="ORF">EWM59_24915</name>
</gene>
<dbReference type="Proteomes" id="UP000293162">
    <property type="component" value="Unassembled WGS sequence"/>
</dbReference>
<dbReference type="SUPFAM" id="SSF53067">
    <property type="entry name" value="Actin-like ATPase domain"/>
    <property type="match status" value="1"/>
</dbReference>
<dbReference type="PANTHER" id="PTHR42749">
    <property type="entry name" value="CELL SHAPE-DETERMINING PROTEIN MREB"/>
    <property type="match status" value="1"/>
</dbReference>
<proteinExistence type="predicted"/>
<dbReference type="AlphaFoldDB" id="A0A4Q5LTI3"/>
<evidence type="ECO:0000313" key="2">
    <source>
        <dbReference type="Proteomes" id="UP000293162"/>
    </source>
</evidence>
<dbReference type="RefSeq" id="WP_130023955.1">
    <property type="nucleotide sequence ID" value="NZ_SEWF01000067.1"/>
</dbReference>
<accession>A0A4Q5LTI3</accession>
<protein>
    <submittedName>
        <fullName evidence="1">Uncharacterized protein</fullName>
    </submittedName>
</protein>
<comment type="caution">
    <text evidence="1">The sequence shown here is derived from an EMBL/GenBank/DDBJ whole genome shotgun (WGS) entry which is preliminary data.</text>
</comment>
<dbReference type="InterPro" id="IPR043129">
    <property type="entry name" value="ATPase_NBD"/>
</dbReference>
<dbReference type="Gene3D" id="3.30.420.40">
    <property type="match status" value="1"/>
</dbReference>
<evidence type="ECO:0000313" key="1">
    <source>
        <dbReference type="EMBL" id="RYU92884.1"/>
    </source>
</evidence>
<organism evidence="1 2">
    <name type="scientific">Emticicia agri</name>
    <dbReference type="NCBI Taxonomy" id="2492393"/>
    <lineage>
        <taxon>Bacteria</taxon>
        <taxon>Pseudomonadati</taxon>
        <taxon>Bacteroidota</taxon>
        <taxon>Cytophagia</taxon>
        <taxon>Cytophagales</taxon>
        <taxon>Leadbetterellaceae</taxon>
        <taxon>Emticicia</taxon>
    </lineage>
</organism>
<sequence length="828" mass="94092">MKYILPLIINRRRTNYLDLKNRVAQENESFVIELPQMDNPFTILSIDKSKSMQALISNATDIPLHHIHFSASFDEPNALLTIRLATSATRSVIEESTAEENDWKNPAKAQPKSRNVVASQQSSFIIGSIKYTCADDAAEFKIDGSYVDHVPDEPISEDFIRCQFIFETNSKTYQSELHFYLAHASSFHHFGLDFGSESSQLKVSSYQPVGHHYQKKTKSKNLFEMVKDFKGMTESNQDFIQHEPNTDFIKSIFFLKKKLSNFSLKDKFIQNDDELKYLVQKNELNSTLTNQFHQLSNLKLAHKHGEILRFMDFQSVQGERVRSLSLDDLKNQAYSTILKSFIEATLQHVIDEDSRNNYIRFTILVPNIYSIHEVANTKAVINDIFRKLQQMPAYEGQIRAWEVVTVSESDAAFLGYFDQGMHHINPNKYYIIIDCGKGTTDFSIIQTSAGNAKKIKSLYRNGFAGAGNLISYAFFESMIDFVIKNAVNPAETIAFFKTLEKAEKAQMNVIFEKLEALKFQYSNKPNTAQGIVENNWNNAQSGDTTLKNLANSEVTATVHNLALLLQKVDGFYDWGGYIENACEAITANIVENIKGVIDNIDKSIGCDGILLTGRGFLFKPLLEKLKRRLTTELSFAPELIKMPGEASQLKAICLDGIFTNGYVIHPELVGFPIHISTKKQAPVTANSKPKFPAVFDFILRLANMQDNYDETKNSYRIDKLDSLKFLIGNTLYTVADNIFYDNRWVESVDLIFTKDGFYARNIDKDNKIKGYSNLVQNSAIDNVTLQYLIPSLFPAKIDTDYIQALKQDVPEPKPEDEELINLMSLLPD</sequence>
<dbReference type="OrthoDB" id="604213at2"/>
<name>A0A4Q5LTI3_9BACT</name>
<keyword evidence="2" id="KW-1185">Reference proteome</keyword>
<dbReference type="PANTHER" id="PTHR42749:SF1">
    <property type="entry name" value="CELL SHAPE-DETERMINING PROTEIN MREB"/>
    <property type="match status" value="1"/>
</dbReference>